<dbReference type="PANTHER" id="PTHR21716:SF53">
    <property type="entry name" value="PERMEASE PERM-RELATED"/>
    <property type="match status" value="1"/>
</dbReference>
<feature type="transmembrane region" description="Helical" evidence="8">
    <location>
        <begin position="5"/>
        <end position="22"/>
    </location>
</feature>
<keyword evidence="10" id="KW-1185">Reference proteome</keyword>
<keyword evidence="4" id="KW-1003">Cell membrane</keyword>
<dbReference type="RefSeq" id="WP_320312712.1">
    <property type="nucleotide sequence ID" value="NZ_JAVIKH010000002.1"/>
</dbReference>
<dbReference type="PANTHER" id="PTHR21716">
    <property type="entry name" value="TRANSMEMBRANE PROTEIN"/>
    <property type="match status" value="1"/>
</dbReference>
<feature type="transmembrane region" description="Helical" evidence="8">
    <location>
        <begin position="71"/>
        <end position="94"/>
    </location>
</feature>
<evidence type="ECO:0000313" key="10">
    <source>
        <dbReference type="Proteomes" id="UP001279681"/>
    </source>
</evidence>
<evidence type="ECO:0000256" key="1">
    <source>
        <dbReference type="ARBA" id="ARBA00004651"/>
    </source>
</evidence>
<feature type="transmembrane region" description="Helical" evidence="8">
    <location>
        <begin position="223"/>
        <end position="244"/>
    </location>
</feature>
<evidence type="ECO:0000256" key="8">
    <source>
        <dbReference type="SAM" id="Phobius"/>
    </source>
</evidence>
<sequence length="359" mass="39833">MKKQYIHIFVLGVVLILIQTFFQYNDSFTAIMGQMVSSVTPFIYAIFIAVLVSPLVKIFENKIKMKRSWSIGLSLVIVFAIITGLILIVVPNIINSISDLVDKFPAMLASLSSNAEHLIDFLRSKDLLFFDPKQIENNLIKFTKTNLGNFKNLAFGVGAGVLKSLMVIVNFFIGVFISLYLMYSKEYFMKFLENILLLFTTKSKAEYGVDFVRKVNDVFLKYILGRILTSAVVGFIVFLVLVIAKVPYALLSGVMVGIGNMIPYVGSIVAGTIATFLILLAAPLKVVYLFVAIGIGQAVDGFVIGPKIMEESVGMSSFWTIVAVMVCGSFFGPLGMFLGVPLFVVIKFIYLECLKRRSE</sequence>
<feature type="transmembrane region" description="Helical" evidence="8">
    <location>
        <begin position="250"/>
        <end position="279"/>
    </location>
</feature>
<organism evidence="9 10">
    <name type="scientific">Candidatus Cetobacterium colombiensis</name>
    <dbReference type="NCBI Taxonomy" id="3073100"/>
    <lineage>
        <taxon>Bacteria</taxon>
        <taxon>Fusobacteriati</taxon>
        <taxon>Fusobacteriota</taxon>
        <taxon>Fusobacteriia</taxon>
        <taxon>Fusobacteriales</taxon>
        <taxon>Fusobacteriaceae</taxon>
        <taxon>Cetobacterium</taxon>
    </lineage>
</organism>
<evidence type="ECO:0000256" key="6">
    <source>
        <dbReference type="ARBA" id="ARBA00022989"/>
    </source>
</evidence>
<comment type="caution">
    <text evidence="9">The sequence shown here is derived from an EMBL/GenBank/DDBJ whole genome shotgun (WGS) entry which is preliminary data.</text>
</comment>
<keyword evidence="5 8" id="KW-0812">Transmembrane</keyword>
<evidence type="ECO:0000313" key="9">
    <source>
        <dbReference type="EMBL" id="MDX8335303.1"/>
    </source>
</evidence>
<evidence type="ECO:0000256" key="2">
    <source>
        <dbReference type="ARBA" id="ARBA00009773"/>
    </source>
</evidence>
<keyword evidence="7 8" id="KW-0472">Membrane</keyword>
<feature type="transmembrane region" description="Helical" evidence="8">
    <location>
        <begin position="42"/>
        <end position="59"/>
    </location>
</feature>
<reference evidence="10" key="1">
    <citation type="submission" date="2023-07" db="EMBL/GenBank/DDBJ databases">
        <authorList>
            <person name="Colorado M.A."/>
            <person name="Villamil L.M."/>
            <person name="Melo J.F."/>
            <person name="Rodriguez J.A."/>
            <person name="Ruiz R.Y."/>
        </authorList>
    </citation>
    <scope>NUCLEOTIDE SEQUENCE [LARGE SCALE GENOMIC DNA]</scope>
    <source>
        <strain evidence="10">C33</strain>
    </source>
</reference>
<keyword evidence="3" id="KW-0813">Transport</keyword>
<dbReference type="Pfam" id="PF01594">
    <property type="entry name" value="AI-2E_transport"/>
    <property type="match status" value="1"/>
</dbReference>
<evidence type="ECO:0000256" key="4">
    <source>
        <dbReference type="ARBA" id="ARBA00022475"/>
    </source>
</evidence>
<comment type="similarity">
    <text evidence="2">Belongs to the autoinducer-2 exporter (AI-2E) (TC 2.A.86) family.</text>
</comment>
<keyword evidence="6 8" id="KW-1133">Transmembrane helix</keyword>
<feature type="transmembrane region" description="Helical" evidence="8">
    <location>
        <begin position="286"/>
        <end position="305"/>
    </location>
</feature>
<name>A0ABU4W9X6_9FUSO</name>
<protein>
    <submittedName>
        <fullName evidence="9">AI-2E family transporter</fullName>
    </submittedName>
</protein>
<gene>
    <name evidence="9" type="ORF">RFV38_02145</name>
</gene>
<dbReference type="InterPro" id="IPR002549">
    <property type="entry name" value="AI-2E-like"/>
</dbReference>
<feature type="transmembrane region" description="Helical" evidence="8">
    <location>
        <begin position="317"/>
        <end position="350"/>
    </location>
</feature>
<accession>A0ABU4W9X6</accession>
<dbReference type="EMBL" id="JAVIKH010000002">
    <property type="protein sequence ID" value="MDX8335303.1"/>
    <property type="molecule type" value="Genomic_DNA"/>
</dbReference>
<dbReference type="Proteomes" id="UP001279681">
    <property type="component" value="Unassembled WGS sequence"/>
</dbReference>
<feature type="transmembrane region" description="Helical" evidence="8">
    <location>
        <begin position="153"/>
        <end position="183"/>
    </location>
</feature>
<evidence type="ECO:0000256" key="3">
    <source>
        <dbReference type="ARBA" id="ARBA00022448"/>
    </source>
</evidence>
<comment type="subcellular location">
    <subcellularLocation>
        <location evidence="1">Cell membrane</location>
        <topology evidence="1">Multi-pass membrane protein</topology>
    </subcellularLocation>
</comment>
<evidence type="ECO:0000256" key="5">
    <source>
        <dbReference type="ARBA" id="ARBA00022692"/>
    </source>
</evidence>
<evidence type="ECO:0000256" key="7">
    <source>
        <dbReference type="ARBA" id="ARBA00023136"/>
    </source>
</evidence>
<proteinExistence type="inferred from homology"/>